<comment type="caution">
    <text evidence="1">The sequence shown here is derived from an EMBL/GenBank/DDBJ whole genome shotgun (WGS) entry which is preliminary data.</text>
</comment>
<protein>
    <submittedName>
        <fullName evidence="1">Dihydrofolate reductase</fullName>
    </submittedName>
</protein>
<sequence>MPAERKIFVLFLFSLVDERLLFPYSGDNFLYPGNIQ</sequence>
<evidence type="ECO:0000313" key="1">
    <source>
        <dbReference type="EMBL" id="RSC19695.1"/>
    </source>
</evidence>
<accession>A0AAQ1A757</accession>
<proteinExistence type="predicted"/>
<dbReference type="EMBL" id="RKIT01000002">
    <property type="protein sequence ID" value="RSC19695.1"/>
    <property type="molecule type" value="Genomic_DNA"/>
</dbReference>
<gene>
    <name evidence="1" type="ORF">EGS84_23425</name>
</gene>
<evidence type="ECO:0000313" key="2">
    <source>
        <dbReference type="Proteomes" id="UP000282299"/>
    </source>
</evidence>
<dbReference type="Proteomes" id="UP000282299">
    <property type="component" value="Unassembled WGS sequence"/>
</dbReference>
<organism evidence="1 2">
    <name type="scientific">Citrobacter koseri</name>
    <name type="common">Citrobacter diversus</name>
    <dbReference type="NCBI Taxonomy" id="545"/>
    <lineage>
        <taxon>Bacteria</taxon>
        <taxon>Pseudomonadati</taxon>
        <taxon>Pseudomonadota</taxon>
        <taxon>Gammaproteobacteria</taxon>
        <taxon>Enterobacterales</taxon>
        <taxon>Enterobacteriaceae</taxon>
        <taxon>Citrobacter</taxon>
    </lineage>
</organism>
<reference evidence="2" key="1">
    <citation type="submission" date="2018-10" db="EMBL/GenBank/DDBJ databases">
        <title>FDA dAtabase for Regulatory Grade micrObial Sequences (FDA-ARGOS): Supporting development and validation of Infectious Disease Dx tests.</title>
        <authorList>
            <person name="Goldberg B."/>
            <person name="Campos J."/>
            <person name="Tallon L."/>
            <person name="Sadzewicz L."/>
            <person name="Zhao X."/>
            <person name="Vavikolanu K."/>
            <person name="Mehta A."/>
            <person name="Aluvathingal J."/>
            <person name="Nadendla S."/>
            <person name="Geyer C."/>
            <person name="Nandy P."/>
            <person name="Yan Y."/>
            <person name="Sichtig H."/>
        </authorList>
    </citation>
    <scope>NUCLEOTIDE SEQUENCE [LARGE SCALE GENOMIC DNA]</scope>
    <source>
        <strain evidence="2">FDAARGOS_526</strain>
    </source>
</reference>
<name>A0AAQ1A757_CITKO</name>
<dbReference type="AlphaFoldDB" id="A0AAQ1A757"/>